<dbReference type="EMBL" id="CP002106">
    <property type="protein sequence ID" value="ADK68633.1"/>
    <property type="molecule type" value="Genomic_DNA"/>
</dbReference>
<evidence type="ECO:0008006" key="6">
    <source>
        <dbReference type="Google" id="ProtNLM"/>
    </source>
</evidence>
<accession>E1QWY0</accession>
<evidence type="ECO:0000313" key="4">
    <source>
        <dbReference type="EMBL" id="ADK68633.1"/>
    </source>
</evidence>
<dbReference type="HOGENOM" id="CLU_242464_0_0_11"/>
<protein>
    <recommendedName>
        <fullName evidence="6">Ig-like domain-containing protein</fullName>
    </recommendedName>
</protein>
<keyword evidence="5" id="KW-1185">Reference proteome</keyword>
<dbReference type="PATRIC" id="fig|633147.7.peg.1231"/>
<feature type="compositionally biased region" description="Low complexity" evidence="1">
    <location>
        <begin position="69"/>
        <end position="92"/>
    </location>
</feature>
<keyword evidence="2" id="KW-1133">Transmembrane helix</keyword>
<feature type="chain" id="PRO_5009953346" description="Ig-like domain-containing protein" evidence="3">
    <location>
        <begin position="46"/>
        <end position="1651"/>
    </location>
</feature>
<name>E1QWY0_OLSUV</name>
<dbReference type="STRING" id="633147.Olsu_1534"/>
<feature type="region of interest" description="Disordered" evidence="1">
    <location>
        <begin position="61"/>
        <end position="94"/>
    </location>
</feature>
<dbReference type="eggNOG" id="COG3188">
    <property type="taxonomic scope" value="Bacteria"/>
</dbReference>
<dbReference type="RefSeq" id="WP_013252385.1">
    <property type="nucleotide sequence ID" value="NC_014363.1"/>
</dbReference>
<keyword evidence="2" id="KW-0472">Membrane</keyword>
<evidence type="ECO:0000256" key="1">
    <source>
        <dbReference type="SAM" id="MobiDB-lite"/>
    </source>
</evidence>
<reference evidence="4 5" key="1">
    <citation type="journal article" date="2010" name="Stand. Genomic Sci.">
        <title>Complete genome sequence of Olsenella uli type strain (VPI D76D-27C).</title>
        <authorList>
            <person name="Goker M."/>
            <person name="Held B."/>
            <person name="Lucas S."/>
            <person name="Nolan M."/>
            <person name="Yasawong M."/>
            <person name="Glavina Del Rio T."/>
            <person name="Tice H."/>
            <person name="Cheng J.F."/>
            <person name="Bruce D."/>
            <person name="Detter J.C."/>
            <person name="Tapia R."/>
            <person name="Han C."/>
            <person name="Goodwin L."/>
            <person name="Pitluck S."/>
            <person name="Liolios K."/>
            <person name="Ivanova N."/>
            <person name="Mavromatis K."/>
            <person name="Mikhailova N."/>
            <person name="Pati A."/>
            <person name="Chen A."/>
            <person name="Palaniappan K."/>
            <person name="Land M."/>
            <person name="Hauser L."/>
            <person name="Chang Y.J."/>
            <person name="Jeffries C.D."/>
            <person name="Rohde M."/>
            <person name="Sikorski J."/>
            <person name="Pukall R."/>
            <person name="Woyke T."/>
            <person name="Bristow J."/>
            <person name="Eisen J.A."/>
            <person name="Markowitz V."/>
            <person name="Hugenholtz P."/>
            <person name="Kyrpides N.C."/>
            <person name="Klenk H.P."/>
            <person name="Lapidus A."/>
        </authorList>
    </citation>
    <scope>NUCLEOTIDE SEQUENCE [LARGE SCALE GENOMIC DNA]</scope>
    <source>
        <strain evidence="5">ATCC 49627 / DSM 7084 / CIP 109912 / JCM 12494 / NCIMB 702895 / VPI D76D-27C</strain>
    </source>
</reference>
<dbReference type="Proteomes" id="UP000000333">
    <property type="component" value="Chromosome"/>
</dbReference>
<keyword evidence="3" id="KW-0732">Signal</keyword>
<proteinExistence type="predicted"/>
<feature type="transmembrane region" description="Helical" evidence="2">
    <location>
        <begin position="1613"/>
        <end position="1636"/>
    </location>
</feature>
<sequence>MTGRIEGREKDRKDRSRGKAPWPLLLATLVAGTLALCGGSVAAFAADEPASTAEPALVATPASTDEGVPSAAHDAAPTPAAAPDAAPAPGAPRSMDYAVTDVAIQEPGSSEEVANELLSGDGTTLYVGTQTGVTLGFTLRDGSGAAVTGATVPSVQVGAVMGGSLQAHTATWSAAAGCYQVTIAPRASASSLLDVTRLTFSVDPTYGTVSSTDLSTLGSSTMTPLGIIRVPLTSISFVDEGLGCSVTLRNGTAPLASDGATNYLSSLSGTAAVTDPVAQLLLDAPGTNVHAALGSLALSVELRASDGTTLSSTSLPLASLTAAGGDAWTTEVASPPSEGAHTYTLAYHHDLSGVYGFGAGPATTTATYRVLYDTSFSQASVPVLRLPDAGVTPEVQSQTTEGGTVVDYLVNAGNRLVVGVADDAGGSGLDPATLRLSYQRRDATMGNPQGGTLSLGSGIEWAGGDEYVVTLPDGIYLLDELAFTASDRAGNALGSGVHASCAVEGSSFDALLCDDFPKSADTRLGVTKGSGRWTDVTGVADTLMVTTGGGASAPTITAWVRDPGLFDFFSGYLQARPAVVTLTYTDPGGAATGPVTYAADALSALPRGRHGRAITLDRGPGKYAIDVSYRGASRSWTVFYGTGGSSLVDVKVATAAGVPSFVARYDADGDTAAHADFVSYSPVVRLTVPNPMDGLLPWNLGEQEVTVEGVRWREAEGDAWQDLATPLSARRGSSRDLYEVVPPTAGEYDLSHATVRVTDPFGVRTAHDLGPFLPTAVDGVRDLTTVVRMDAWQMDPRVTVSVSDAEDGVPAVRDGYHRGSMVATVTVTGDPYLDLYQHSTTAATDRLVLDCDDCRGGTQTFQRDVRGYLPTTVTNADGSVTKGWAATVSLPDTSLPQGVYRYSATHNWLDGSAVSPVGSFVLDSQPPILGDLELSVPGATIEDPGGPVERWGILFYSRPMRIARTASDIVSGVDPDSARASLVPDGGRAARFDSASGRLLVDLPDDNDRLVLDRSSMTVSDLAGNVATDADGTLLDFLRLVQAGRSNVDPSATEVVVDTEAPVLALSFDNDDVRNGRYYNAGRTGTLTLAESTFDLVRANDSQLQVATVTHDGSTSVLTAGDFQNPSGDGRTWVAAIDATQDGDWDVSARYTDVVGHASNEVSASFTVDTVAPVMTVSFDNDDARNGFYYNRPRMATVRACERNFSPDLASVTASAADASGTAASAPGASGWSPTGEQYTQASTVHFGEELHYTLQASMTDLAGNAAVTYEVPEFVIDMTSPAIDIEDVADRTAYAGTIAPRVSMRDTNYSLSESKVSLVGAHAGERDYLPGMSRERTDTGESVTYADFEHKLAYDDVYTLAAQATDLAGNSVREERTFSVNRFGSNYVYSDATAALRGTYLRVPQDVSVTEINVSGLDDTQTHAELVVNDEVRDLALGEDVRVEKSDDDGWDATTYTIPAAEFSDDAYYRLLLSSHDLAGNLSQNLMDGKDADRSGVASVEFAVDGTAPTGGFVGVTQGAVYFGPDRDALPRASDNMALGDVQVSMDGGEPVRYDAGQAEAGRMSLVVPADAHPHDLTIAVRDRAGNVRTQEVRDVMVAADWGQYLLNNPGALFAVVGGAIATAGLATIALAAAVRHHRMSEGTRNPFGH</sequence>
<feature type="signal peptide" evidence="3">
    <location>
        <begin position="1"/>
        <end position="45"/>
    </location>
</feature>
<evidence type="ECO:0000313" key="5">
    <source>
        <dbReference type="Proteomes" id="UP000000333"/>
    </source>
</evidence>
<organism evidence="4 5">
    <name type="scientific">Olsenella uli (strain ATCC 49627 / DSM 7084 / CCUG 31166 / CIP 109912 / JCM 12494 / LMG 11480 / NCIMB 702895 / VPI D76D-27C)</name>
    <name type="common">Lactobacillus uli</name>
    <dbReference type="NCBI Taxonomy" id="633147"/>
    <lineage>
        <taxon>Bacteria</taxon>
        <taxon>Bacillati</taxon>
        <taxon>Actinomycetota</taxon>
        <taxon>Coriobacteriia</taxon>
        <taxon>Coriobacteriales</taxon>
        <taxon>Atopobiaceae</taxon>
        <taxon>Olsenella</taxon>
    </lineage>
</organism>
<evidence type="ECO:0000256" key="3">
    <source>
        <dbReference type="SAM" id="SignalP"/>
    </source>
</evidence>
<dbReference type="KEGG" id="ols:Olsu_1534"/>
<gene>
    <name evidence="4" type="ordered locus">Olsu_1534</name>
</gene>
<evidence type="ECO:0000256" key="2">
    <source>
        <dbReference type="SAM" id="Phobius"/>
    </source>
</evidence>
<dbReference type="OrthoDB" id="3193440at2"/>
<keyword evidence="2" id="KW-0812">Transmembrane</keyword>
<dbReference type="GeneID" id="78512920"/>